<sequence>MRSHTLARAVLRAAARGPASRALVRPALPTAAIAAPPASQWASAQAFSSSSSSLKKKANKSLVVEEDFAADQESDEFAIEDDDLFGSVADAGTSASATPAAAETSRVEMVKALEDYRASLEWDVLDAGRFPSLSRFRALAGRMGTREELEQMLDIAKVYRDRVGSLGVESGRALASRAARMQLPELALNAFLDRYTYGLEYDMESLYLLQTALTKKLNRNDRAELLESAELPGAPTHETDLFGVVPSETAAVEGEEGKAEAISRKHELDMPLARAQISLIDRMTMLTTLAQTLRPNAGTYDALLLSHLPHAYITTFRLTSNRNAPTNPLLKNVFARTDALISMLTSAAHEALTHPTQEAYLMGNETLVRTRSVRLYHNLAAALSYVAMRGTDGAKRAQEDPVKTLYTYMDHLAPNQANTLIRKIEPLLQTYESKKPLANA</sequence>
<name>M9LMH5_PSEA3</name>
<proteinExistence type="predicted"/>
<organism evidence="1 2">
    <name type="scientific">Pseudozyma antarctica (strain T-34)</name>
    <name type="common">Yeast</name>
    <name type="synonym">Candida antarctica</name>
    <dbReference type="NCBI Taxonomy" id="1151754"/>
    <lineage>
        <taxon>Eukaryota</taxon>
        <taxon>Fungi</taxon>
        <taxon>Dikarya</taxon>
        <taxon>Basidiomycota</taxon>
        <taxon>Ustilaginomycotina</taxon>
        <taxon>Ustilaginomycetes</taxon>
        <taxon>Ustilaginales</taxon>
        <taxon>Ustilaginaceae</taxon>
        <taxon>Moesziomyces</taxon>
    </lineage>
</organism>
<evidence type="ECO:0000313" key="2">
    <source>
        <dbReference type="Proteomes" id="UP000011976"/>
    </source>
</evidence>
<reference evidence="2" key="1">
    <citation type="journal article" date="2013" name="Genome Announc.">
        <title>Genome sequence of the basidiomycetous yeast Pseudozyma antarctica T-34, a producer of the glycolipid biosurfactants mannosylerythritol lipids.</title>
        <authorList>
            <person name="Morita T."/>
            <person name="Koike H."/>
            <person name="Koyama Y."/>
            <person name="Hagiwara H."/>
            <person name="Ito E."/>
            <person name="Fukuoka T."/>
            <person name="Imura T."/>
            <person name="Machida M."/>
            <person name="Kitamoto D."/>
        </authorList>
    </citation>
    <scope>NUCLEOTIDE SEQUENCE [LARGE SCALE GENOMIC DNA]</scope>
    <source>
        <strain evidence="2">T-34</strain>
    </source>
</reference>
<protein>
    <submittedName>
        <fullName evidence="1">Uncharacterized protein</fullName>
    </submittedName>
</protein>
<gene>
    <name evidence="1" type="ORF">PANT_7c00261</name>
</gene>
<dbReference type="AlphaFoldDB" id="M9LMH5"/>
<dbReference type="EMBL" id="DF196773">
    <property type="protein sequence ID" value="GAC72761.1"/>
    <property type="molecule type" value="Genomic_DNA"/>
</dbReference>
<dbReference type="OrthoDB" id="2554028at2759"/>
<evidence type="ECO:0000313" key="1">
    <source>
        <dbReference type="EMBL" id="GAC72761.1"/>
    </source>
</evidence>
<dbReference type="Proteomes" id="UP000011976">
    <property type="component" value="Unassembled WGS sequence"/>
</dbReference>
<accession>M9LMH5</accession>